<gene>
    <name evidence="3" type="ORF">LPC04_21435</name>
</gene>
<name>A0A9X2C0X7_9BURK</name>
<organism evidence="3 4">
    <name type="scientific">Scleromatobacter humisilvae</name>
    <dbReference type="NCBI Taxonomy" id="2897159"/>
    <lineage>
        <taxon>Bacteria</taxon>
        <taxon>Pseudomonadati</taxon>
        <taxon>Pseudomonadota</taxon>
        <taxon>Betaproteobacteria</taxon>
        <taxon>Burkholderiales</taxon>
        <taxon>Sphaerotilaceae</taxon>
        <taxon>Scleromatobacter</taxon>
    </lineage>
</organism>
<feature type="signal peptide" evidence="2">
    <location>
        <begin position="1"/>
        <end position="27"/>
    </location>
</feature>
<accession>A0A9X2C0X7</accession>
<comment type="caution">
    <text evidence="3">The sequence shown here is derived from an EMBL/GenBank/DDBJ whole genome shotgun (WGS) entry which is preliminary data.</text>
</comment>
<sequence length="272" mass="29304">MRSPRADVSRIVLAAACAFGGEASAFAQDAVDAPVAASAPAADASAPADPRAARIESAVDKLRADPLLSGKHKEHRLRWKDDAKEEPPPRPGDGSWLFEWMRSFARFINDMGRFLLWGIVLVLVALALVSVRHVVQLRAFRRAKAAQAVSHVRDLDVRPESLPDDVGAAAWALWQSGQVPAALSLLYRGALSRMIHRFQVPITASATEGECLELARGRLEATALRYVTQVVRAWEANIYGGRTLSLAMGEALCTGFGQRLDTSAPIGAESGS</sequence>
<feature type="transmembrane region" description="Helical" evidence="1">
    <location>
        <begin position="114"/>
        <end position="135"/>
    </location>
</feature>
<keyword evidence="1" id="KW-0472">Membrane</keyword>
<evidence type="ECO:0000256" key="1">
    <source>
        <dbReference type="SAM" id="Phobius"/>
    </source>
</evidence>
<evidence type="ECO:0000256" key="2">
    <source>
        <dbReference type="SAM" id="SignalP"/>
    </source>
</evidence>
<dbReference type="RefSeq" id="WP_275684326.1">
    <property type="nucleotide sequence ID" value="NZ_JAJLJH010000008.1"/>
</dbReference>
<feature type="chain" id="PRO_5040908183" evidence="2">
    <location>
        <begin position="28"/>
        <end position="272"/>
    </location>
</feature>
<dbReference type="EMBL" id="JAJLJH010000008">
    <property type="protein sequence ID" value="MCK9688278.1"/>
    <property type="molecule type" value="Genomic_DNA"/>
</dbReference>
<evidence type="ECO:0000313" key="3">
    <source>
        <dbReference type="EMBL" id="MCK9688278.1"/>
    </source>
</evidence>
<proteinExistence type="predicted"/>
<keyword evidence="2" id="KW-0732">Signal</keyword>
<evidence type="ECO:0000313" key="4">
    <source>
        <dbReference type="Proteomes" id="UP001139353"/>
    </source>
</evidence>
<keyword evidence="1" id="KW-0812">Transmembrane</keyword>
<protein>
    <submittedName>
        <fullName evidence="3">DUF4129 domain-containing protein</fullName>
    </submittedName>
</protein>
<keyword evidence="4" id="KW-1185">Reference proteome</keyword>
<reference evidence="3" key="1">
    <citation type="submission" date="2021-11" db="EMBL/GenBank/DDBJ databases">
        <title>BS-T2-15 a new species belonging to the Comamonadaceae family isolated from the soil of a French oak forest.</title>
        <authorList>
            <person name="Mieszkin S."/>
            <person name="Alain K."/>
        </authorList>
    </citation>
    <scope>NUCLEOTIDE SEQUENCE</scope>
    <source>
        <strain evidence="3">BS-T2-15</strain>
    </source>
</reference>
<dbReference type="Proteomes" id="UP001139353">
    <property type="component" value="Unassembled WGS sequence"/>
</dbReference>
<keyword evidence="1" id="KW-1133">Transmembrane helix</keyword>
<dbReference type="AlphaFoldDB" id="A0A9X2C0X7"/>